<evidence type="ECO:0000256" key="1">
    <source>
        <dbReference type="SAM" id="Phobius"/>
    </source>
</evidence>
<evidence type="ECO:0000313" key="2">
    <source>
        <dbReference type="EMBL" id="ATA81456.1"/>
    </source>
</evidence>
<feature type="transmembrane region" description="Helical" evidence="1">
    <location>
        <begin position="46"/>
        <end position="65"/>
    </location>
</feature>
<organism evidence="2 3">
    <name type="scientific">Capnocytophaga leadbetteri</name>
    <dbReference type="NCBI Taxonomy" id="327575"/>
    <lineage>
        <taxon>Bacteria</taxon>
        <taxon>Pseudomonadati</taxon>
        <taxon>Bacteroidota</taxon>
        <taxon>Flavobacteriia</taxon>
        <taxon>Flavobacteriales</taxon>
        <taxon>Flavobacteriaceae</taxon>
        <taxon>Capnocytophaga</taxon>
    </lineage>
</organism>
<dbReference type="AlphaFoldDB" id="A0A250FBU4"/>
<keyword evidence="3" id="KW-1185">Reference proteome</keyword>
<accession>A0A250FBU4</accession>
<evidence type="ECO:0000313" key="3">
    <source>
        <dbReference type="Proteomes" id="UP000217276"/>
    </source>
</evidence>
<dbReference type="Proteomes" id="UP000217276">
    <property type="component" value="Chromosome"/>
</dbReference>
<keyword evidence="1" id="KW-1133">Transmembrane helix</keyword>
<name>A0A250FBU4_9FLAO</name>
<protein>
    <submittedName>
        <fullName evidence="2">Uncharacterized protein</fullName>
    </submittedName>
</protein>
<dbReference type="EMBL" id="CP022384">
    <property type="protein sequence ID" value="ATA81456.1"/>
    <property type="molecule type" value="Genomic_DNA"/>
</dbReference>
<sequence length="216" mass="24929">MESFVELIFVLLGAFASVILVYNLIFKYSPIRSFPSMTTLPVRSRLGMLAATVLTAVSIVLLFCYDRELQQLFPNFFEYGIFAPLIAVILLSCLICLIFKYEKNVWFRCHPKRSKLILQAVNHMFQIEGVLIRSIDDINNGLGVSFSWINGRFIAAGKHKVTFQFYTYQKLQRYADMNIVYTKDITMEFLPGAVYIVEARSGNKNFRITRDMKQSI</sequence>
<keyword evidence="1" id="KW-0812">Transmembrane</keyword>
<dbReference type="KEGG" id="clk:CGC53_03370"/>
<feature type="transmembrane region" description="Helical" evidence="1">
    <location>
        <begin position="77"/>
        <end position="99"/>
    </location>
</feature>
<reference evidence="3" key="1">
    <citation type="submission" date="2017-06" db="EMBL/GenBank/DDBJ databases">
        <title>Capnocytophaga spp. assemblies.</title>
        <authorList>
            <person name="Gulvik C.A."/>
        </authorList>
    </citation>
    <scope>NUCLEOTIDE SEQUENCE [LARGE SCALE GENOMIC DNA]</scope>
    <source>
        <strain evidence="3">H6253</strain>
    </source>
</reference>
<keyword evidence="1" id="KW-0472">Membrane</keyword>
<feature type="transmembrane region" description="Helical" evidence="1">
    <location>
        <begin position="6"/>
        <end position="25"/>
    </location>
</feature>
<gene>
    <name evidence="2" type="ORF">CGC53_03370</name>
</gene>
<proteinExistence type="predicted"/>
<dbReference type="RefSeq" id="WP_095913321.1">
    <property type="nucleotide sequence ID" value="NZ_CP022384.1"/>
</dbReference>